<keyword evidence="4" id="KW-0490">MHC I</keyword>
<dbReference type="InterPro" id="IPR007110">
    <property type="entry name" value="Ig-like_dom"/>
</dbReference>
<evidence type="ECO:0000259" key="9">
    <source>
        <dbReference type="PROSITE" id="PS50835"/>
    </source>
</evidence>
<evidence type="ECO:0000313" key="10">
    <source>
        <dbReference type="EMBL" id="JAI07418.1"/>
    </source>
</evidence>
<dbReference type="InterPro" id="IPR036179">
    <property type="entry name" value="Ig-like_dom_sf"/>
</dbReference>
<protein>
    <recommendedName>
        <fullName evidence="3">Beta-2-microglobulin</fullName>
    </recommendedName>
</protein>
<evidence type="ECO:0000256" key="4">
    <source>
        <dbReference type="ARBA" id="ARBA00022451"/>
    </source>
</evidence>
<dbReference type="EMBL" id="GBXM01001160">
    <property type="protein sequence ID" value="JAI07418.1"/>
    <property type="molecule type" value="Transcribed_RNA"/>
</dbReference>
<keyword evidence="7" id="KW-0393">Immunoglobulin domain</keyword>
<name>A0A0E9XXH1_ANGAN</name>
<dbReference type="AlphaFoldDB" id="A0A0E9XXH1"/>
<organism evidence="10">
    <name type="scientific">Anguilla anguilla</name>
    <name type="common">European freshwater eel</name>
    <name type="synonym">Muraena anguilla</name>
    <dbReference type="NCBI Taxonomy" id="7936"/>
    <lineage>
        <taxon>Eukaryota</taxon>
        <taxon>Metazoa</taxon>
        <taxon>Chordata</taxon>
        <taxon>Craniata</taxon>
        <taxon>Vertebrata</taxon>
        <taxon>Euteleostomi</taxon>
        <taxon>Actinopterygii</taxon>
        <taxon>Neopterygii</taxon>
        <taxon>Teleostei</taxon>
        <taxon>Anguilliformes</taxon>
        <taxon>Anguillidae</taxon>
        <taxon>Anguilla</taxon>
    </lineage>
</organism>
<dbReference type="GO" id="GO:0002474">
    <property type="term" value="P:antigen processing and presentation of peptide antigen via MHC class I"/>
    <property type="evidence" value="ECO:0007669"/>
    <property type="project" value="UniProtKB-KW"/>
</dbReference>
<evidence type="ECO:0000256" key="5">
    <source>
        <dbReference type="ARBA" id="ARBA00022525"/>
    </source>
</evidence>
<keyword evidence="8" id="KW-0732">Signal</keyword>
<evidence type="ECO:0000256" key="8">
    <source>
        <dbReference type="SAM" id="SignalP"/>
    </source>
</evidence>
<evidence type="ECO:0000256" key="7">
    <source>
        <dbReference type="ARBA" id="ARBA00023319"/>
    </source>
</evidence>
<dbReference type="PANTHER" id="PTHR19944">
    <property type="entry name" value="MHC CLASS II-RELATED"/>
    <property type="match status" value="1"/>
</dbReference>
<dbReference type="SMART" id="SM00407">
    <property type="entry name" value="IGc1"/>
    <property type="match status" value="1"/>
</dbReference>
<dbReference type="GO" id="GO:0005576">
    <property type="term" value="C:extracellular region"/>
    <property type="evidence" value="ECO:0007669"/>
    <property type="project" value="UniProtKB-SubCell"/>
</dbReference>
<comment type="subcellular location">
    <subcellularLocation>
        <location evidence="1">Secreted</location>
    </subcellularLocation>
</comment>
<dbReference type="SUPFAM" id="SSF48726">
    <property type="entry name" value="Immunoglobulin"/>
    <property type="match status" value="1"/>
</dbReference>
<feature type="signal peptide" evidence="8">
    <location>
        <begin position="1"/>
        <end position="22"/>
    </location>
</feature>
<dbReference type="Gene3D" id="2.60.40.10">
    <property type="entry name" value="Immunoglobulins"/>
    <property type="match status" value="1"/>
</dbReference>
<evidence type="ECO:0000256" key="1">
    <source>
        <dbReference type="ARBA" id="ARBA00004613"/>
    </source>
</evidence>
<dbReference type="GO" id="GO:0042612">
    <property type="term" value="C:MHC class I protein complex"/>
    <property type="evidence" value="ECO:0007669"/>
    <property type="project" value="UniProtKB-KW"/>
</dbReference>
<dbReference type="Pfam" id="PF07654">
    <property type="entry name" value="C1-set"/>
    <property type="match status" value="1"/>
</dbReference>
<keyword evidence="6" id="KW-0391">Immunity</keyword>
<comment type="similarity">
    <text evidence="2">Belongs to the beta-2-microglobulin family.</text>
</comment>
<feature type="chain" id="PRO_5002435259" description="Beta-2-microglobulin" evidence="8">
    <location>
        <begin position="23"/>
        <end position="117"/>
    </location>
</feature>
<evidence type="ECO:0000256" key="6">
    <source>
        <dbReference type="ARBA" id="ARBA00022859"/>
    </source>
</evidence>
<dbReference type="GO" id="GO:0010038">
    <property type="term" value="P:response to metal ion"/>
    <property type="evidence" value="ECO:0007669"/>
    <property type="project" value="UniProtKB-ARBA"/>
</dbReference>
<reference evidence="10" key="1">
    <citation type="submission" date="2014-11" db="EMBL/GenBank/DDBJ databases">
        <authorList>
            <person name="Amaro Gonzalez C."/>
        </authorList>
    </citation>
    <scope>NUCLEOTIDE SEQUENCE</scope>
</reference>
<dbReference type="InterPro" id="IPR013783">
    <property type="entry name" value="Ig-like_fold"/>
</dbReference>
<dbReference type="InterPro" id="IPR050160">
    <property type="entry name" value="MHC/Immunoglobulin"/>
</dbReference>
<keyword evidence="5" id="KW-0964">Secreted</keyword>
<evidence type="ECO:0000256" key="3">
    <source>
        <dbReference type="ARBA" id="ARBA00018767"/>
    </source>
</evidence>
<reference evidence="10" key="2">
    <citation type="journal article" date="2015" name="Fish Shellfish Immunol.">
        <title>Early steps in the European eel (Anguilla anguilla)-Vibrio vulnificus interaction in the gills: Role of the RtxA13 toxin.</title>
        <authorList>
            <person name="Callol A."/>
            <person name="Pajuelo D."/>
            <person name="Ebbesson L."/>
            <person name="Teles M."/>
            <person name="MacKenzie S."/>
            <person name="Amaro C."/>
        </authorList>
    </citation>
    <scope>NUCLEOTIDE SEQUENCE</scope>
</reference>
<dbReference type="InterPro" id="IPR003597">
    <property type="entry name" value="Ig_C1-set"/>
</dbReference>
<proteinExistence type="inferred from homology"/>
<evidence type="ECO:0000256" key="2">
    <source>
        <dbReference type="ARBA" id="ARBA00009564"/>
    </source>
</evidence>
<accession>A0A0E9XXH1</accession>
<dbReference type="PROSITE" id="PS00290">
    <property type="entry name" value="IG_MHC"/>
    <property type="match status" value="1"/>
</dbReference>
<dbReference type="PROSITE" id="PS50835">
    <property type="entry name" value="IG_LIKE"/>
    <property type="match status" value="1"/>
</dbReference>
<dbReference type="FunFam" id="2.60.40.10:FF:001005">
    <property type="entry name" value="Beta-2-microglobulin"/>
    <property type="match status" value="1"/>
</dbReference>
<feature type="domain" description="Ig-like" evidence="9">
    <location>
        <begin position="24"/>
        <end position="110"/>
    </location>
</feature>
<dbReference type="InterPro" id="IPR003006">
    <property type="entry name" value="Ig/MHC_CS"/>
</dbReference>
<sequence length="117" mass="13091">MKLLLCLAVLAIALISVNGVHSAPKVQVYSRNPGMLGVGNKLICHVSGFHPPDIKIQLMENGREIPNAEQTDLAFEQTWQFHLTRSVDFTPVEGKEYSCVVKHQNDAAKSYQWEPDM</sequence>
<dbReference type="PANTHER" id="PTHR19944:SF62">
    <property type="entry name" value="BETA-2-MICROGLOBULIN"/>
    <property type="match status" value="1"/>
</dbReference>